<proteinExistence type="predicted"/>
<dbReference type="InterPro" id="IPR051866">
    <property type="entry name" value="Intracell_Sig-Traffick_Protein"/>
</dbReference>
<feature type="non-terminal residue" evidence="2">
    <location>
        <position position="116"/>
    </location>
</feature>
<sequence length="116" mass="12332">GSSDSELNSLEVDGDTLAAVDDGMASGSIRHTATQSSSSPIQQPVTSPSRLGVESGQSSGALSFASSLRNYIEKKDYLEEASEQIALAVQKEVEQDFAVAFSYYRRGVDLLLQGVQ</sequence>
<organism evidence="2 3">
    <name type="scientific">Cirrhinus mrigala</name>
    <name type="common">Mrigala</name>
    <dbReference type="NCBI Taxonomy" id="683832"/>
    <lineage>
        <taxon>Eukaryota</taxon>
        <taxon>Metazoa</taxon>
        <taxon>Chordata</taxon>
        <taxon>Craniata</taxon>
        <taxon>Vertebrata</taxon>
        <taxon>Euteleostomi</taxon>
        <taxon>Actinopterygii</taxon>
        <taxon>Neopterygii</taxon>
        <taxon>Teleostei</taxon>
        <taxon>Ostariophysi</taxon>
        <taxon>Cypriniformes</taxon>
        <taxon>Cyprinidae</taxon>
        <taxon>Labeoninae</taxon>
        <taxon>Labeonini</taxon>
        <taxon>Cirrhinus</taxon>
    </lineage>
</organism>
<keyword evidence="3" id="KW-1185">Reference proteome</keyword>
<dbReference type="Proteomes" id="UP001529510">
    <property type="component" value="Unassembled WGS sequence"/>
</dbReference>
<reference evidence="2 3" key="1">
    <citation type="submission" date="2024-05" db="EMBL/GenBank/DDBJ databases">
        <title>Genome sequencing and assembly of Indian major carp, Cirrhinus mrigala (Hamilton, 1822).</title>
        <authorList>
            <person name="Mohindra V."/>
            <person name="Chowdhury L.M."/>
            <person name="Lal K."/>
            <person name="Jena J.K."/>
        </authorList>
    </citation>
    <scope>NUCLEOTIDE SEQUENCE [LARGE SCALE GENOMIC DNA]</scope>
    <source>
        <strain evidence="2">CM1030</strain>
        <tissue evidence="2">Blood</tissue>
    </source>
</reference>
<dbReference type="SUPFAM" id="SSF116846">
    <property type="entry name" value="MIT domain"/>
    <property type="match status" value="1"/>
</dbReference>
<dbReference type="InterPro" id="IPR036181">
    <property type="entry name" value="MIT_dom_sf"/>
</dbReference>
<accession>A0ABD0NQY6</accession>
<feature type="region of interest" description="Disordered" evidence="1">
    <location>
        <begin position="23"/>
        <end position="59"/>
    </location>
</feature>
<dbReference type="PANTHER" id="PTHR15508">
    <property type="entry name" value="RIBOSOMAL PROTEIN S6 KINASE"/>
    <property type="match status" value="1"/>
</dbReference>
<name>A0ABD0NQY6_CIRMR</name>
<feature type="non-terminal residue" evidence="2">
    <location>
        <position position="1"/>
    </location>
</feature>
<comment type="caution">
    <text evidence="2">The sequence shown here is derived from an EMBL/GenBank/DDBJ whole genome shotgun (WGS) entry which is preliminary data.</text>
</comment>
<protein>
    <submittedName>
        <fullName evidence="2">Uncharacterized protein</fullName>
    </submittedName>
</protein>
<dbReference type="EMBL" id="JAMKFB020000020">
    <property type="protein sequence ID" value="KAL0163827.1"/>
    <property type="molecule type" value="Genomic_DNA"/>
</dbReference>
<evidence type="ECO:0000256" key="1">
    <source>
        <dbReference type="SAM" id="MobiDB-lite"/>
    </source>
</evidence>
<gene>
    <name evidence="2" type="ORF">M9458_039580</name>
</gene>
<dbReference type="AlphaFoldDB" id="A0ABD0NQY6"/>
<dbReference type="PANTHER" id="PTHR15508:SF2">
    <property type="entry name" value="RIBOSOMAL PROTEIN S6 KINASE DELTA-1"/>
    <property type="match status" value="1"/>
</dbReference>
<evidence type="ECO:0000313" key="3">
    <source>
        <dbReference type="Proteomes" id="UP001529510"/>
    </source>
</evidence>
<feature type="compositionally biased region" description="Polar residues" evidence="1">
    <location>
        <begin position="29"/>
        <end position="59"/>
    </location>
</feature>
<dbReference type="Gene3D" id="1.20.58.80">
    <property type="entry name" value="Phosphotransferase system, lactose/cellobiose-type IIA subunit"/>
    <property type="match status" value="1"/>
</dbReference>
<evidence type="ECO:0000313" key="2">
    <source>
        <dbReference type="EMBL" id="KAL0163827.1"/>
    </source>
</evidence>